<organism evidence="2 3">
    <name type="scientific">Phormidium tenue FACHB-1050</name>
    <dbReference type="NCBI Taxonomy" id="2692857"/>
    <lineage>
        <taxon>Bacteria</taxon>
        <taxon>Bacillati</taxon>
        <taxon>Cyanobacteriota</taxon>
        <taxon>Cyanophyceae</taxon>
        <taxon>Oscillatoriophycideae</taxon>
        <taxon>Oscillatoriales</taxon>
        <taxon>Oscillatoriaceae</taxon>
        <taxon>Phormidium</taxon>
    </lineage>
</organism>
<dbReference type="InterPro" id="IPR052892">
    <property type="entry name" value="NA-targeting_endonuclease"/>
</dbReference>
<dbReference type="Pfam" id="PF01844">
    <property type="entry name" value="HNH"/>
    <property type="match status" value="1"/>
</dbReference>
<protein>
    <submittedName>
        <fullName evidence="2">HNH endonuclease</fullName>
    </submittedName>
</protein>
<dbReference type="Proteomes" id="UP000618445">
    <property type="component" value="Unassembled WGS sequence"/>
</dbReference>
<proteinExistence type="predicted"/>
<dbReference type="RefSeq" id="WP_190580950.1">
    <property type="nucleotide sequence ID" value="NZ_CAWPQU010000039.1"/>
</dbReference>
<dbReference type="EMBL" id="JACJQY010000044">
    <property type="protein sequence ID" value="MBD2319214.1"/>
    <property type="molecule type" value="Genomic_DNA"/>
</dbReference>
<name>A0ABR8CHY8_9CYAN</name>
<dbReference type="PANTHER" id="PTHR33877:SF1">
    <property type="entry name" value="TYPE IV METHYL-DIRECTED RESTRICTION ENZYME ECOKMCRA"/>
    <property type="match status" value="1"/>
</dbReference>
<gene>
    <name evidence="2" type="ORF">H6G05_20510</name>
</gene>
<dbReference type="InterPro" id="IPR002711">
    <property type="entry name" value="HNH"/>
</dbReference>
<keyword evidence="3" id="KW-1185">Reference proteome</keyword>
<dbReference type="Gene3D" id="1.10.30.50">
    <property type="match status" value="1"/>
</dbReference>
<sequence length="137" mass="15110">MSSIPTSLRRLVIQRSDDRCEYCGISQIGQVATFHIDHVIPVVAGGETTPDNLALACVSCSLRKGARQEVEDLETGETVTIFNPREQSWSKHFQWEGVKVVGLTPTGRATIKALDLNRVTMLAIRAEEELLGRHPPS</sequence>
<dbReference type="SMART" id="SM00507">
    <property type="entry name" value="HNHc"/>
    <property type="match status" value="1"/>
</dbReference>
<dbReference type="GO" id="GO:0004519">
    <property type="term" value="F:endonuclease activity"/>
    <property type="evidence" value="ECO:0007669"/>
    <property type="project" value="UniProtKB-KW"/>
</dbReference>
<evidence type="ECO:0000313" key="3">
    <source>
        <dbReference type="Proteomes" id="UP000618445"/>
    </source>
</evidence>
<evidence type="ECO:0000259" key="1">
    <source>
        <dbReference type="SMART" id="SM00507"/>
    </source>
</evidence>
<dbReference type="CDD" id="cd00085">
    <property type="entry name" value="HNHc"/>
    <property type="match status" value="1"/>
</dbReference>
<dbReference type="PANTHER" id="PTHR33877">
    <property type="entry name" value="SLL1193 PROTEIN"/>
    <property type="match status" value="1"/>
</dbReference>
<dbReference type="InterPro" id="IPR003615">
    <property type="entry name" value="HNH_nuc"/>
</dbReference>
<reference evidence="2 3" key="1">
    <citation type="journal article" date="2020" name="ISME J.">
        <title>Comparative genomics reveals insights into cyanobacterial evolution and habitat adaptation.</title>
        <authorList>
            <person name="Chen M.Y."/>
            <person name="Teng W.K."/>
            <person name="Zhao L."/>
            <person name="Hu C.X."/>
            <person name="Zhou Y.K."/>
            <person name="Han B.P."/>
            <person name="Song L.R."/>
            <person name="Shu W.S."/>
        </authorList>
    </citation>
    <scope>NUCLEOTIDE SEQUENCE [LARGE SCALE GENOMIC DNA]</scope>
    <source>
        <strain evidence="2 3">FACHB-1050</strain>
    </source>
</reference>
<accession>A0ABR8CHY8</accession>
<comment type="caution">
    <text evidence="2">The sequence shown here is derived from an EMBL/GenBank/DDBJ whole genome shotgun (WGS) entry which is preliminary data.</text>
</comment>
<keyword evidence="2" id="KW-0255">Endonuclease</keyword>
<evidence type="ECO:0000313" key="2">
    <source>
        <dbReference type="EMBL" id="MBD2319214.1"/>
    </source>
</evidence>
<keyword evidence="2" id="KW-0378">Hydrolase</keyword>
<feature type="domain" description="HNH nuclease" evidence="1">
    <location>
        <begin position="7"/>
        <end position="62"/>
    </location>
</feature>
<keyword evidence="2" id="KW-0540">Nuclease</keyword>